<dbReference type="SMART" id="SM00344">
    <property type="entry name" value="HTH_ASNC"/>
    <property type="match status" value="1"/>
</dbReference>
<dbReference type="PANTHER" id="PTHR30154:SF34">
    <property type="entry name" value="TRANSCRIPTIONAL REGULATOR AZLB"/>
    <property type="match status" value="1"/>
</dbReference>
<dbReference type="SUPFAM" id="SSF46785">
    <property type="entry name" value="Winged helix' DNA-binding domain"/>
    <property type="match status" value="1"/>
</dbReference>
<dbReference type="GO" id="GO:0043565">
    <property type="term" value="F:sequence-specific DNA binding"/>
    <property type="evidence" value="ECO:0007669"/>
    <property type="project" value="InterPro"/>
</dbReference>
<dbReference type="InterPro" id="IPR019887">
    <property type="entry name" value="Tscrpt_reg_AsnC/Lrp_C"/>
</dbReference>
<dbReference type="GO" id="GO:0005829">
    <property type="term" value="C:cytosol"/>
    <property type="evidence" value="ECO:0007669"/>
    <property type="project" value="TreeGrafter"/>
</dbReference>
<sequence>MRTLPTGEAPTESELRTVHTLDATDARILLALDEDPSASTMALATRLGLARNTVHARLRRLESDGALQQHSHRVDPHSLGRTLLAFMTLSLSQSQGSEGAAAALAAIPEVVEVLATTGDADLLARVVAVDTADLYRITELVLTAPGVERASTSIALVEVVPMRLAPLLAERAAG</sequence>
<dbReference type="Pfam" id="PF13412">
    <property type="entry name" value="HTH_24"/>
    <property type="match status" value="1"/>
</dbReference>
<evidence type="ECO:0000256" key="2">
    <source>
        <dbReference type="ARBA" id="ARBA00023125"/>
    </source>
</evidence>
<accession>A0A6J7IVR6</accession>
<dbReference type="InterPro" id="IPR019888">
    <property type="entry name" value="Tscrpt_reg_AsnC-like"/>
</dbReference>
<dbReference type="InterPro" id="IPR036388">
    <property type="entry name" value="WH-like_DNA-bd_sf"/>
</dbReference>
<keyword evidence="1" id="KW-0805">Transcription regulation</keyword>
<keyword evidence="3" id="KW-0804">Transcription</keyword>
<dbReference type="InterPro" id="IPR000485">
    <property type="entry name" value="AsnC-type_HTH_dom"/>
</dbReference>
<organism evidence="5">
    <name type="scientific">freshwater metagenome</name>
    <dbReference type="NCBI Taxonomy" id="449393"/>
    <lineage>
        <taxon>unclassified sequences</taxon>
        <taxon>metagenomes</taxon>
        <taxon>ecological metagenomes</taxon>
    </lineage>
</organism>
<reference evidence="5" key="1">
    <citation type="submission" date="2020-05" db="EMBL/GenBank/DDBJ databases">
        <authorList>
            <person name="Chiriac C."/>
            <person name="Salcher M."/>
            <person name="Ghai R."/>
            <person name="Kavagutti S V."/>
        </authorList>
    </citation>
    <scope>NUCLEOTIDE SEQUENCE</scope>
</reference>
<dbReference type="Pfam" id="PF01037">
    <property type="entry name" value="AsnC_trans_reg"/>
    <property type="match status" value="1"/>
</dbReference>
<dbReference type="InterPro" id="IPR011008">
    <property type="entry name" value="Dimeric_a/b-barrel"/>
</dbReference>
<evidence type="ECO:0000259" key="4">
    <source>
        <dbReference type="PROSITE" id="PS50956"/>
    </source>
</evidence>
<dbReference type="AlphaFoldDB" id="A0A6J7IVR6"/>
<dbReference type="Gene3D" id="1.10.10.10">
    <property type="entry name" value="Winged helix-like DNA-binding domain superfamily/Winged helix DNA-binding domain"/>
    <property type="match status" value="1"/>
</dbReference>
<dbReference type="PRINTS" id="PR00033">
    <property type="entry name" value="HTHASNC"/>
</dbReference>
<dbReference type="InterPro" id="IPR036390">
    <property type="entry name" value="WH_DNA-bd_sf"/>
</dbReference>
<evidence type="ECO:0000313" key="5">
    <source>
        <dbReference type="EMBL" id="CAB4935318.1"/>
    </source>
</evidence>
<name>A0A6J7IVR6_9ZZZZ</name>
<protein>
    <submittedName>
        <fullName evidence="5">Unannotated protein</fullName>
    </submittedName>
</protein>
<evidence type="ECO:0000256" key="1">
    <source>
        <dbReference type="ARBA" id="ARBA00023015"/>
    </source>
</evidence>
<dbReference type="EMBL" id="CAFBMQ010000441">
    <property type="protein sequence ID" value="CAB4935318.1"/>
    <property type="molecule type" value="Genomic_DNA"/>
</dbReference>
<dbReference type="PANTHER" id="PTHR30154">
    <property type="entry name" value="LEUCINE-RESPONSIVE REGULATORY PROTEIN"/>
    <property type="match status" value="1"/>
</dbReference>
<evidence type="ECO:0000256" key="3">
    <source>
        <dbReference type="ARBA" id="ARBA00023163"/>
    </source>
</evidence>
<proteinExistence type="predicted"/>
<feature type="domain" description="HTH asnC-type" evidence="4">
    <location>
        <begin position="21"/>
        <end position="82"/>
    </location>
</feature>
<dbReference type="SUPFAM" id="SSF54909">
    <property type="entry name" value="Dimeric alpha+beta barrel"/>
    <property type="match status" value="1"/>
</dbReference>
<dbReference type="Gene3D" id="3.30.70.920">
    <property type="match status" value="1"/>
</dbReference>
<gene>
    <name evidence="5" type="ORF">UFOPK3609_02176</name>
</gene>
<dbReference type="GO" id="GO:0043200">
    <property type="term" value="P:response to amino acid"/>
    <property type="evidence" value="ECO:0007669"/>
    <property type="project" value="TreeGrafter"/>
</dbReference>
<dbReference type="PROSITE" id="PS50956">
    <property type="entry name" value="HTH_ASNC_2"/>
    <property type="match status" value="1"/>
</dbReference>
<keyword evidence="2" id="KW-0238">DNA-binding</keyword>